<accession>A0ABR3WKR2</accession>
<evidence type="ECO:0000313" key="1">
    <source>
        <dbReference type="EMBL" id="KAL1864045.1"/>
    </source>
</evidence>
<organism evidence="1 2">
    <name type="scientific">Phialemonium thermophilum</name>
    <dbReference type="NCBI Taxonomy" id="223376"/>
    <lineage>
        <taxon>Eukaryota</taxon>
        <taxon>Fungi</taxon>
        <taxon>Dikarya</taxon>
        <taxon>Ascomycota</taxon>
        <taxon>Pezizomycotina</taxon>
        <taxon>Sordariomycetes</taxon>
        <taxon>Sordariomycetidae</taxon>
        <taxon>Cephalothecales</taxon>
        <taxon>Cephalothecaceae</taxon>
        <taxon>Phialemonium</taxon>
    </lineage>
</organism>
<name>A0ABR3WKR2_9PEZI</name>
<proteinExistence type="predicted"/>
<evidence type="ECO:0000313" key="2">
    <source>
        <dbReference type="Proteomes" id="UP001586593"/>
    </source>
</evidence>
<protein>
    <submittedName>
        <fullName evidence="1">Uncharacterized protein</fullName>
    </submittedName>
</protein>
<dbReference type="EMBL" id="JAZHXJ010000352">
    <property type="protein sequence ID" value="KAL1864045.1"/>
    <property type="molecule type" value="Genomic_DNA"/>
</dbReference>
<comment type="caution">
    <text evidence="1">The sequence shown here is derived from an EMBL/GenBank/DDBJ whole genome shotgun (WGS) entry which is preliminary data.</text>
</comment>
<dbReference type="Proteomes" id="UP001586593">
    <property type="component" value="Unassembled WGS sequence"/>
</dbReference>
<sequence length="86" mass="9613">MRVKKRLLEDEIDRCIETVLMPSLKQGADVLQSCSHIKAGQKWAISLSNTEEGKQTKAAKNCLRNFHSLFFGPRTLIPTSGGAKRQ</sequence>
<reference evidence="1 2" key="1">
    <citation type="journal article" date="2024" name="Commun. Biol.">
        <title>Comparative genomic analysis of thermophilic fungi reveals convergent evolutionary adaptations and gene losses.</title>
        <authorList>
            <person name="Steindorff A.S."/>
            <person name="Aguilar-Pontes M.V."/>
            <person name="Robinson A.J."/>
            <person name="Andreopoulos B."/>
            <person name="LaButti K."/>
            <person name="Kuo A."/>
            <person name="Mondo S."/>
            <person name="Riley R."/>
            <person name="Otillar R."/>
            <person name="Haridas S."/>
            <person name="Lipzen A."/>
            <person name="Grimwood J."/>
            <person name="Schmutz J."/>
            <person name="Clum A."/>
            <person name="Reid I.D."/>
            <person name="Moisan M.C."/>
            <person name="Butler G."/>
            <person name="Nguyen T.T.M."/>
            <person name="Dewar K."/>
            <person name="Conant G."/>
            <person name="Drula E."/>
            <person name="Henrissat B."/>
            <person name="Hansel C."/>
            <person name="Singer S."/>
            <person name="Hutchinson M.I."/>
            <person name="de Vries R.P."/>
            <person name="Natvig D.O."/>
            <person name="Powell A.J."/>
            <person name="Tsang A."/>
            <person name="Grigoriev I.V."/>
        </authorList>
    </citation>
    <scope>NUCLEOTIDE SEQUENCE [LARGE SCALE GENOMIC DNA]</scope>
    <source>
        <strain evidence="1 2">ATCC 24622</strain>
    </source>
</reference>
<gene>
    <name evidence="1" type="ORF">VTK73DRAFT_6265</name>
</gene>
<keyword evidence="2" id="KW-1185">Reference proteome</keyword>